<dbReference type="SUPFAM" id="SSF53850">
    <property type="entry name" value="Periplasmic binding protein-like II"/>
    <property type="match status" value="2"/>
</dbReference>
<dbReference type="STRING" id="1381081.BIY22_19385"/>
<evidence type="ECO:0000259" key="11">
    <source>
        <dbReference type="PROSITE" id="PS50110"/>
    </source>
</evidence>
<evidence type="ECO:0000256" key="8">
    <source>
        <dbReference type="SAM" id="Coils"/>
    </source>
</evidence>
<dbReference type="CDD" id="cd16922">
    <property type="entry name" value="HATPase_EvgS-ArcB-TorS-like"/>
    <property type="match status" value="1"/>
</dbReference>
<feature type="modified residue" description="4-aspartylphosphate" evidence="7">
    <location>
        <position position="1007"/>
    </location>
</feature>
<dbReference type="Gene3D" id="3.40.50.2300">
    <property type="match status" value="1"/>
</dbReference>
<keyword evidence="3 7" id="KW-0597">Phosphoprotein</keyword>
<dbReference type="InterPro" id="IPR036097">
    <property type="entry name" value="HisK_dim/P_sf"/>
</dbReference>
<dbReference type="AlphaFoldDB" id="A0A1Q9HHR0"/>
<evidence type="ECO:0000313" key="13">
    <source>
        <dbReference type="Proteomes" id="UP000186313"/>
    </source>
</evidence>
<feature type="domain" description="Response regulatory" evidence="11">
    <location>
        <begin position="956"/>
        <end position="1074"/>
    </location>
</feature>
<dbReference type="EMBL" id="MJMJ01000013">
    <property type="protein sequence ID" value="OLQ89680.1"/>
    <property type="molecule type" value="Genomic_DNA"/>
</dbReference>
<dbReference type="PROSITE" id="PS50110">
    <property type="entry name" value="RESPONSE_REGULATORY"/>
    <property type="match status" value="1"/>
</dbReference>
<evidence type="ECO:0000256" key="2">
    <source>
        <dbReference type="ARBA" id="ARBA00012438"/>
    </source>
</evidence>
<keyword evidence="4" id="KW-0808">Transferase</keyword>
<dbReference type="PROSITE" id="PS50109">
    <property type="entry name" value="HIS_KIN"/>
    <property type="match status" value="1"/>
</dbReference>
<dbReference type="SMART" id="SM00387">
    <property type="entry name" value="HATPase_c"/>
    <property type="match status" value="1"/>
</dbReference>
<dbReference type="InterPro" id="IPR011006">
    <property type="entry name" value="CheY-like_superfamily"/>
</dbReference>
<keyword evidence="9" id="KW-0732">Signal</keyword>
<dbReference type="GO" id="GO:0009927">
    <property type="term" value="F:histidine phosphotransfer kinase activity"/>
    <property type="evidence" value="ECO:0007669"/>
    <property type="project" value="TreeGrafter"/>
</dbReference>
<comment type="catalytic activity">
    <reaction evidence="1">
        <text>ATP + protein L-histidine = ADP + protein N-phospho-L-histidine.</text>
        <dbReference type="EC" id="2.7.13.3"/>
    </reaction>
</comment>
<dbReference type="SMART" id="SM00388">
    <property type="entry name" value="HisKA"/>
    <property type="match status" value="1"/>
</dbReference>
<dbReference type="Pfam" id="PF00072">
    <property type="entry name" value="Response_reg"/>
    <property type="match status" value="1"/>
</dbReference>
<dbReference type="FunFam" id="3.30.565.10:FF:000006">
    <property type="entry name" value="Sensor histidine kinase WalK"/>
    <property type="match status" value="1"/>
</dbReference>
<dbReference type="InterPro" id="IPR003594">
    <property type="entry name" value="HATPase_dom"/>
</dbReference>
<dbReference type="GO" id="GO:0005886">
    <property type="term" value="C:plasma membrane"/>
    <property type="evidence" value="ECO:0007669"/>
    <property type="project" value="UniProtKB-ARBA"/>
</dbReference>
<dbReference type="SUPFAM" id="SSF47226">
    <property type="entry name" value="Histidine-containing phosphotransfer domain, HPT domain"/>
    <property type="match status" value="1"/>
</dbReference>
<name>A0A1Q9HHR0_9VIBR</name>
<evidence type="ECO:0000256" key="5">
    <source>
        <dbReference type="ARBA" id="ARBA00022777"/>
    </source>
</evidence>
<dbReference type="InterPro" id="IPR004358">
    <property type="entry name" value="Sig_transdc_His_kin-like_C"/>
</dbReference>
<feature type="chain" id="PRO_5012344668" description="histidine kinase" evidence="9">
    <location>
        <begin position="21"/>
        <end position="1187"/>
    </location>
</feature>
<dbReference type="SUPFAM" id="SSF47384">
    <property type="entry name" value="Homodimeric domain of signal transducing histidine kinase"/>
    <property type="match status" value="1"/>
</dbReference>
<dbReference type="SMART" id="SM00062">
    <property type="entry name" value="PBPb"/>
    <property type="match status" value="1"/>
</dbReference>
<dbReference type="SUPFAM" id="SSF52172">
    <property type="entry name" value="CheY-like"/>
    <property type="match status" value="1"/>
</dbReference>
<comment type="caution">
    <text evidence="12">The sequence shown here is derived from an EMBL/GenBank/DDBJ whole genome shotgun (WGS) entry which is preliminary data.</text>
</comment>
<protein>
    <recommendedName>
        <fullName evidence="2">histidine kinase</fullName>
        <ecNumber evidence="2">2.7.13.3</ecNumber>
    </recommendedName>
</protein>
<dbReference type="SMART" id="SM00448">
    <property type="entry name" value="REC"/>
    <property type="match status" value="1"/>
</dbReference>
<dbReference type="InterPro" id="IPR001638">
    <property type="entry name" value="Solute-binding_3/MltF_N"/>
</dbReference>
<organism evidence="12 13">
    <name type="scientific">Vibrio panuliri</name>
    <dbReference type="NCBI Taxonomy" id="1381081"/>
    <lineage>
        <taxon>Bacteria</taxon>
        <taxon>Pseudomonadati</taxon>
        <taxon>Pseudomonadota</taxon>
        <taxon>Gammaproteobacteria</taxon>
        <taxon>Vibrionales</taxon>
        <taxon>Vibrionaceae</taxon>
        <taxon>Vibrio</taxon>
    </lineage>
</organism>
<dbReference type="Gene3D" id="1.10.287.130">
    <property type="match status" value="1"/>
</dbReference>
<dbReference type="Gene3D" id="3.40.190.10">
    <property type="entry name" value="Periplasmic binding protein-like II"/>
    <property type="match status" value="4"/>
</dbReference>
<dbReference type="EC" id="2.7.13.3" evidence="2"/>
<feature type="coiled-coil region" evidence="8">
    <location>
        <begin position="636"/>
        <end position="701"/>
    </location>
</feature>
<keyword evidence="5" id="KW-0418">Kinase</keyword>
<dbReference type="CDD" id="cd17546">
    <property type="entry name" value="REC_hyHK_CKI1_RcsC-like"/>
    <property type="match status" value="1"/>
</dbReference>
<proteinExistence type="predicted"/>
<evidence type="ECO:0000256" key="6">
    <source>
        <dbReference type="ARBA" id="ARBA00022801"/>
    </source>
</evidence>
<dbReference type="RefSeq" id="WP_075708748.1">
    <property type="nucleotide sequence ID" value="NZ_MJMJ01000013.1"/>
</dbReference>
<evidence type="ECO:0000256" key="7">
    <source>
        <dbReference type="PROSITE-ProRule" id="PRU00169"/>
    </source>
</evidence>
<accession>A0A1Q9HHR0</accession>
<keyword evidence="8" id="KW-0175">Coiled coil</keyword>
<dbReference type="CDD" id="cd00082">
    <property type="entry name" value="HisKA"/>
    <property type="match status" value="1"/>
</dbReference>
<feature type="domain" description="Histidine kinase" evidence="10">
    <location>
        <begin position="666"/>
        <end position="882"/>
    </location>
</feature>
<dbReference type="InterPro" id="IPR036641">
    <property type="entry name" value="HPT_dom_sf"/>
</dbReference>
<dbReference type="Proteomes" id="UP000186313">
    <property type="component" value="Unassembled WGS sequence"/>
</dbReference>
<sequence length="1187" mass="134532">MKSMLLFLLSFFLISPQSLASDTPLDEQQNSANSSVKELVVGRQYGVHNCLWRPATVGENNTTYQDIAFQFAQSIGAKVTYHYFSDRDELLFALYKGKIDMAMGYAKTQEGEPYFAYTPPIYNIRSVTWYHDSSMKNIPAQALNWGCARGSVYCEVLRSKELGNTATYHSTRLLMRALMSGEIDAIYTDVVSAEQYLSERTFGEWAGYIDYYTPLPNYPASILTSKNNLDLYQQLNNYLNDSRESLERNQRTLIDSIGGEMMLSALSLEYGHSEIRYSFEENMRPFSYRDENTGQQVGYIHDLMSMMSRKSGIRFEYVAPNGKDPVDMLRSGEIDLLPGYVTSDKDEFIYSTSFGKVNWTLVEATSKSGQGKTAVLDRSGRLVLPKTEQLFDKKPILFTDLDQLLKEMTQGEVDYAYIPSYVVDYYAYGNNSDIYRIVLAPNVKDLSIELGFTLAAKSSLLQSMVNDVLQLISANEIEMLHLKHHKVIAQYGYDKANIAVIALSIFSLFLLIVLAFQLKANRLAKSLHKADEVAQQNARRLTWLSDLLDRLPSMIAIYDQQGEIVLSNKAFKKHGMECVNFSKNHCLIKNQAQRSEGIGHLVCQCHYSHRYLRVLENEIGGMNDDGRYKMMVYDDYTTLEKQKNELKQSNEKALKAIKSRDLFLATISHELRTPIAALIGLMELMSTKVESEENIELLSNAQLSATRLRLLVNDILDISKIKANQFHLDVRNGNVYTELSSLLRTYESNAEMKNLGFFLDWKPTPYVEAALDWLRVAQVLNNLLSNAVKFTQTGEIKVAVELQQHQLVVEVSDSGCGMTDEQLSHIFTPFAQADVSITRKYGGTGLGMTIVKSIVEMMSGDLDITSDYGVGTRIRVSLPAGATSQFSTQDVKAFSLDEDVTQWLTTWQVNDTSAKEISVPRGSWNNLYPDWIFNALYRLNEHQSSPQNPECEFVGNVVVVDDDPINRLLFNKQFLKLGIKPVLLNDGLEAFEYLCQHAEEVDLVVTDCHMPNLDGYELTKKIKHHLELSHLPVVGCTAEDSKIAVEKANQAGMCHMIYKPYTMEVLSRVLKRYLVVKAPKVAQEQISVSEDFIWLEEHQDGERVEIMSVVVESFIQERELIEQREGLAQVIHRLKGSSALLQLDSLTNAAKAWEETAELHGDAETDDVLTELSRLIVLYQEWLVNNH</sequence>
<evidence type="ECO:0000313" key="12">
    <source>
        <dbReference type="EMBL" id="OLQ89680.1"/>
    </source>
</evidence>
<reference evidence="12 13" key="1">
    <citation type="submission" date="2016-09" db="EMBL/GenBank/DDBJ databases">
        <title>Genomic Taxonomy of the Vibrionaceae.</title>
        <authorList>
            <person name="Gonzalez-Castillo A."/>
            <person name="Gomez-Gil B."/>
            <person name="Enciso-Ibarra K."/>
        </authorList>
    </citation>
    <scope>NUCLEOTIDE SEQUENCE [LARGE SCALE GENOMIC DNA]</scope>
    <source>
        <strain evidence="12 13">CAIM 703</strain>
    </source>
</reference>
<dbReference type="GO" id="GO:0000155">
    <property type="term" value="F:phosphorelay sensor kinase activity"/>
    <property type="evidence" value="ECO:0007669"/>
    <property type="project" value="InterPro"/>
</dbReference>
<dbReference type="Pfam" id="PF00497">
    <property type="entry name" value="SBP_bac_3"/>
    <property type="match status" value="1"/>
</dbReference>
<feature type="signal peptide" evidence="9">
    <location>
        <begin position="1"/>
        <end position="20"/>
    </location>
</feature>
<dbReference type="Gene3D" id="3.30.565.10">
    <property type="entry name" value="Histidine kinase-like ATPase, C-terminal domain"/>
    <property type="match status" value="1"/>
</dbReference>
<dbReference type="SUPFAM" id="SSF55874">
    <property type="entry name" value="ATPase domain of HSP90 chaperone/DNA topoisomerase II/histidine kinase"/>
    <property type="match status" value="1"/>
</dbReference>
<keyword evidence="6" id="KW-0378">Hydrolase</keyword>
<dbReference type="InterPro" id="IPR036890">
    <property type="entry name" value="HATPase_C_sf"/>
</dbReference>
<dbReference type="Pfam" id="PF00512">
    <property type="entry name" value="HisKA"/>
    <property type="match status" value="1"/>
</dbReference>
<evidence type="ECO:0000256" key="3">
    <source>
        <dbReference type="ARBA" id="ARBA00022553"/>
    </source>
</evidence>
<gene>
    <name evidence="12" type="ORF">BIY22_19385</name>
</gene>
<evidence type="ECO:0000256" key="4">
    <source>
        <dbReference type="ARBA" id="ARBA00022679"/>
    </source>
</evidence>
<evidence type="ECO:0000256" key="1">
    <source>
        <dbReference type="ARBA" id="ARBA00000085"/>
    </source>
</evidence>
<dbReference type="Pfam" id="PF02518">
    <property type="entry name" value="HATPase_c"/>
    <property type="match status" value="1"/>
</dbReference>
<evidence type="ECO:0000259" key="10">
    <source>
        <dbReference type="PROSITE" id="PS50109"/>
    </source>
</evidence>
<dbReference type="PANTHER" id="PTHR43047:SF72">
    <property type="entry name" value="OSMOSENSING HISTIDINE PROTEIN KINASE SLN1"/>
    <property type="match status" value="1"/>
</dbReference>
<dbReference type="InterPro" id="IPR005467">
    <property type="entry name" value="His_kinase_dom"/>
</dbReference>
<dbReference type="PANTHER" id="PTHR43047">
    <property type="entry name" value="TWO-COMPONENT HISTIDINE PROTEIN KINASE"/>
    <property type="match status" value="1"/>
</dbReference>
<dbReference type="PRINTS" id="PR00344">
    <property type="entry name" value="BCTRLSENSOR"/>
</dbReference>
<dbReference type="GO" id="GO:0016787">
    <property type="term" value="F:hydrolase activity"/>
    <property type="evidence" value="ECO:0007669"/>
    <property type="project" value="UniProtKB-KW"/>
</dbReference>
<dbReference type="InterPro" id="IPR003661">
    <property type="entry name" value="HisK_dim/P_dom"/>
</dbReference>
<evidence type="ECO:0000256" key="9">
    <source>
        <dbReference type="SAM" id="SignalP"/>
    </source>
</evidence>
<dbReference type="InterPro" id="IPR001789">
    <property type="entry name" value="Sig_transdc_resp-reg_receiver"/>
</dbReference>